<dbReference type="AlphaFoldDB" id="A0A140LCZ6"/>
<dbReference type="STRING" id="520764.AN618_04880"/>
<dbReference type="GO" id="GO:0008783">
    <property type="term" value="F:agmatinase activity"/>
    <property type="evidence" value="ECO:0007669"/>
    <property type="project" value="TreeGrafter"/>
</dbReference>
<dbReference type="SUPFAM" id="SSF52768">
    <property type="entry name" value="Arginase/deacetylase"/>
    <property type="match status" value="1"/>
</dbReference>
<dbReference type="PANTHER" id="PTHR11358:SF41">
    <property type="entry name" value="ARGINASE"/>
    <property type="match status" value="1"/>
</dbReference>
<proteinExistence type="inferred from homology"/>
<dbReference type="OrthoDB" id="9805406at2"/>
<gene>
    <name evidence="2" type="ORF">AN618_04880</name>
</gene>
<dbReference type="Pfam" id="PF00491">
    <property type="entry name" value="Arginase"/>
    <property type="match status" value="1"/>
</dbReference>
<name>A0A140LCZ6_9FIRM</name>
<accession>A0A140LCZ6</accession>
<dbReference type="InterPro" id="IPR006035">
    <property type="entry name" value="Ureohydrolase"/>
</dbReference>
<dbReference type="PROSITE" id="PS51409">
    <property type="entry name" value="ARGINASE_2"/>
    <property type="match status" value="1"/>
</dbReference>
<dbReference type="InterPro" id="IPR023696">
    <property type="entry name" value="Ureohydrolase_dom_sf"/>
</dbReference>
<keyword evidence="3" id="KW-1185">Reference proteome</keyword>
<dbReference type="Proteomes" id="UP000070427">
    <property type="component" value="Unassembled WGS sequence"/>
</dbReference>
<dbReference type="GO" id="GO:0033389">
    <property type="term" value="P:putrescine biosynthetic process from arginine, via agmatine"/>
    <property type="evidence" value="ECO:0007669"/>
    <property type="project" value="TreeGrafter"/>
</dbReference>
<evidence type="ECO:0000313" key="2">
    <source>
        <dbReference type="EMBL" id="KXG78421.1"/>
    </source>
</evidence>
<evidence type="ECO:0008006" key="4">
    <source>
        <dbReference type="Google" id="ProtNLM"/>
    </source>
</evidence>
<comment type="similarity">
    <text evidence="1">Belongs to the arginase family.</text>
</comment>
<dbReference type="Gene3D" id="3.40.800.10">
    <property type="entry name" value="Ureohydrolase domain"/>
    <property type="match status" value="1"/>
</dbReference>
<organism evidence="2 3">
    <name type="scientific">Fervidicola ferrireducens</name>
    <dbReference type="NCBI Taxonomy" id="520764"/>
    <lineage>
        <taxon>Bacteria</taxon>
        <taxon>Bacillati</taxon>
        <taxon>Bacillota</taxon>
        <taxon>Clostridia</taxon>
        <taxon>Thermosediminibacterales</taxon>
        <taxon>Thermosediminibacteraceae</taxon>
        <taxon>Fervidicola</taxon>
    </lineage>
</organism>
<evidence type="ECO:0000313" key="3">
    <source>
        <dbReference type="Proteomes" id="UP000070427"/>
    </source>
</evidence>
<dbReference type="PANTHER" id="PTHR11358">
    <property type="entry name" value="ARGINASE/AGMATINASE"/>
    <property type="match status" value="1"/>
</dbReference>
<protein>
    <recommendedName>
        <fullName evidence="4">Agmatinase</fullName>
    </recommendedName>
</protein>
<dbReference type="GO" id="GO:0046872">
    <property type="term" value="F:metal ion binding"/>
    <property type="evidence" value="ECO:0007669"/>
    <property type="project" value="InterPro"/>
</dbReference>
<sequence length="271" mass="29956">MTSPAVNILKSDESVAFQKKLLGRANAVIDLAGVTGFRFCSEKRQLAELKKKFKVSSRGITFLGPGDFHHLSIYFLERTGPVPVLILFDHHSDMQSSPAGFVTCGSWARQILIEGKVGKCLVVGVSSMEEDLFKDFSGGKVAIFPEDLPHEKKVSGILMELERIKGPVYISIDKDVLSEKDAATNWDQGVMSLEELLDLIEVIGEAVPIVGADVCGEWRISCDLVFLSGEDIKKASLNEKANIKILEKLLEVWQKDKKNSKISLYKSEVRG</sequence>
<comment type="caution">
    <text evidence="2">The sequence shown here is derived from an EMBL/GenBank/DDBJ whole genome shotgun (WGS) entry which is preliminary data.</text>
</comment>
<evidence type="ECO:0000256" key="1">
    <source>
        <dbReference type="PROSITE-ProRule" id="PRU00742"/>
    </source>
</evidence>
<dbReference type="EMBL" id="LOED01000003">
    <property type="protein sequence ID" value="KXG78421.1"/>
    <property type="molecule type" value="Genomic_DNA"/>
</dbReference>
<reference evidence="2 3" key="1">
    <citation type="submission" date="2015-12" db="EMBL/GenBank/DDBJ databases">
        <title>Draft genome sequnece of Fervidicola ferrireducens strain Y170.</title>
        <authorList>
            <person name="Patel B.K."/>
        </authorList>
    </citation>
    <scope>NUCLEOTIDE SEQUENCE [LARGE SCALE GENOMIC DNA]</scope>
    <source>
        <strain evidence="2 3">Y170</strain>
    </source>
</reference>
<dbReference type="RefSeq" id="WP_066351608.1">
    <property type="nucleotide sequence ID" value="NZ_LOED01000003.1"/>
</dbReference>
<dbReference type="InParanoid" id="A0A140LCZ6"/>